<dbReference type="InterPro" id="IPR018723">
    <property type="entry name" value="DUF2254_membrane"/>
</dbReference>
<reference evidence="2 3" key="1">
    <citation type="submission" date="2018-02" db="EMBL/GenBank/DDBJ databases">
        <title>Genomic Encyclopedia of Archaeal and Bacterial Type Strains, Phase II (KMG-II): from individual species to whole genera.</title>
        <authorList>
            <person name="Goeker M."/>
        </authorList>
    </citation>
    <scope>NUCLEOTIDE SEQUENCE [LARGE SCALE GENOMIC DNA]</scope>
    <source>
        <strain evidence="2 3">DSM 16809</strain>
    </source>
</reference>
<accession>A0A2S6INC4</accession>
<sequence>MNSIFIRLKSFFNTITGSIAFYPSFYAVSAILFGLFMKWAEEMNVSRAFQEVFPSLIINDVDTARSILSTLIAGGISMLVFTFSMVMLLLSQAAANYSPRVLPNLISNRKHQFILGAFLATILYNIITVIGIDPSGSDYHLPGLSVLIGIISAFVALAAFVYFIHSISSSIQINNILENIYNKSSKRLQILIEQQSSQDQFPDTSEWHTYSTNRSGTIQNISVEGLKKSCETCKTKFEMLTTKGKYILEGEALFKSEIELSDTQLTEVHKNFNYSESELVSDNYALGFKQITEIGIKAMSPGINDPGTAIDTIDYLTDLVRLRMLKKDHNIVLNEDKDALIMLNTTKFEDLIYDIFASYRRYCKEDLSVMDKLLQLFSLCMGRETCEPSYYTTLHLQAQLLIHDVEESISNSHDLDRLKTQFESIETQYHQLSSN</sequence>
<keyword evidence="1" id="KW-0812">Transmembrane</keyword>
<dbReference type="RefSeq" id="WP_104515043.1">
    <property type="nucleotide sequence ID" value="NZ_MQVW01000002.1"/>
</dbReference>
<keyword evidence="1" id="KW-1133">Transmembrane helix</keyword>
<dbReference type="Pfam" id="PF10011">
    <property type="entry name" value="DUF2254"/>
    <property type="match status" value="1"/>
</dbReference>
<dbReference type="Proteomes" id="UP000239002">
    <property type="component" value="Unassembled WGS sequence"/>
</dbReference>
<keyword evidence="3" id="KW-1185">Reference proteome</keyword>
<keyword evidence="1" id="KW-0472">Membrane</keyword>
<protein>
    <submittedName>
        <fullName evidence="2">Putative membrane protein</fullName>
    </submittedName>
</protein>
<dbReference type="EMBL" id="PTJE01000002">
    <property type="protein sequence ID" value="PPK95752.1"/>
    <property type="molecule type" value="Genomic_DNA"/>
</dbReference>
<evidence type="ECO:0000313" key="3">
    <source>
        <dbReference type="Proteomes" id="UP000239002"/>
    </source>
</evidence>
<feature type="transmembrane region" description="Helical" evidence="1">
    <location>
        <begin position="67"/>
        <end position="91"/>
    </location>
</feature>
<proteinExistence type="predicted"/>
<evidence type="ECO:0000256" key="1">
    <source>
        <dbReference type="SAM" id="Phobius"/>
    </source>
</evidence>
<feature type="transmembrane region" description="Helical" evidence="1">
    <location>
        <begin position="112"/>
        <end position="132"/>
    </location>
</feature>
<dbReference type="AlphaFoldDB" id="A0A2S6INC4"/>
<comment type="caution">
    <text evidence="2">The sequence shown here is derived from an EMBL/GenBank/DDBJ whole genome shotgun (WGS) entry which is preliminary data.</text>
</comment>
<organism evidence="2 3">
    <name type="scientific">Nonlabens xylanidelens</name>
    <dbReference type="NCBI Taxonomy" id="191564"/>
    <lineage>
        <taxon>Bacteria</taxon>
        <taxon>Pseudomonadati</taxon>
        <taxon>Bacteroidota</taxon>
        <taxon>Flavobacteriia</taxon>
        <taxon>Flavobacteriales</taxon>
        <taxon>Flavobacteriaceae</taxon>
        <taxon>Nonlabens</taxon>
    </lineage>
</organism>
<dbReference type="OrthoDB" id="2955631at2"/>
<evidence type="ECO:0000313" key="2">
    <source>
        <dbReference type="EMBL" id="PPK95752.1"/>
    </source>
</evidence>
<feature type="transmembrane region" description="Helical" evidence="1">
    <location>
        <begin position="12"/>
        <end position="37"/>
    </location>
</feature>
<gene>
    <name evidence="2" type="ORF">LY01_01345</name>
</gene>
<name>A0A2S6INC4_9FLAO</name>
<feature type="transmembrane region" description="Helical" evidence="1">
    <location>
        <begin position="144"/>
        <end position="164"/>
    </location>
</feature>